<sequence>MKPQTIALIVIALIALIIIIQNSHSVWFHLLFWRMSIPLIIIVPLMLLIGFAGGFLVAKMKGKKDS</sequence>
<reference evidence="7 8" key="1">
    <citation type="submission" date="2017-06" db="EMBL/GenBank/DDBJ databases">
        <title>Novel microbial phyla capable of carbon fixation and sulfur reduction in deep-sea sediments.</title>
        <authorList>
            <person name="Huang J."/>
            <person name="Baker B."/>
            <person name="Wang Y."/>
        </authorList>
    </citation>
    <scope>NUCLEOTIDE SEQUENCE [LARGE SCALE GENOMIC DNA]</scope>
    <source>
        <strain evidence="7">B3_LCP</strain>
    </source>
</reference>
<feature type="transmembrane region" description="Helical" evidence="5">
    <location>
        <begin position="35"/>
        <end position="58"/>
    </location>
</feature>
<evidence type="ECO:0000256" key="4">
    <source>
        <dbReference type="ARBA" id="ARBA00023136"/>
    </source>
</evidence>
<evidence type="ECO:0000313" key="7">
    <source>
        <dbReference type="EMBL" id="TKJ41228.1"/>
    </source>
</evidence>
<protein>
    <recommendedName>
        <fullName evidence="6">Lipopolysaccharide assembly protein A domain-containing protein</fullName>
    </recommendedName>
</protein>
<gene>
    <name evidence="7" type="ORF">CEE37_06065</name>
</gene>
<evidence type="ECO:0000256" key="2">
    <source>
        <dbReference type="ARBA" id="ARBA00022692"/>
    </source>
</evidence>
<accession>A0A532V238</accession>
<dbReference type="Proteomes" id="UP000319619">
    <property type="component" value="Unassembled WGS sequence"/>
</dbReference>
<dbReference type="EMBL" id="NJBN01000003">
    <property type="protein sequence ID" value="TKJ41228.1"/>
    <property type="molecule type" value="Genomic_DNA"/>
</dbReference>
<name>A0A532V238_UNCL8</name>
<feature type="domain" description="Lipopolysaccharide assembly protein A" evidence="6">
    <location>
        <begin position="21"/>
        <end position="58"/>
    </location>
</feature>
<dbReference type="Pfam" id="PF06305">
    <property type="entry name" value="LapA_dom"/>
    <property type="match status" value="1"/>
</dbReference>
<evidence type="ECO:0000256" key="1">
    <source>
        <dbReference type="ARBA" id="ARBA00022475"/>
    </source>
</evidence>
<evidence type="ECO:0000313" key="8">
    <source>
        <dbReference type="Proteomes" id="UP000319619"/>
    </source>
</evidence>
<evidence type="ECO:0000256" key="5">
    <source>
        <dbReference type="SAM" id="Phobius"/>
    </source>
</evidence>
<evidence type="ECO:0000256" key="3">
    <source>
        <dbReference type="ARBA" id="ARBA00022989"/>
    </source>
</evidence>
<keyword evidence="3 5" id="KW-1133">Transmembrane helix</keyword>
<dbReference type="GO" id="GO:0005886">
    <property type="term" value="C:plasma membrane"/>
    <property type="evidence" value="ECO:0007669"/>
    <property type="project" value="InterPro"/>
</dbReference>
<keyword evidence="4 5" id="KW-0472">Membrane</keyword>
<keyword evidence="2 5" id="KW-0812">Transmembrane</keyword>
<comment type="caution">
    <text evidence="7">The sequence shown here is derived from an EMBL/GenBank/DDBJ whole genome shotgun (WGS) entry which is preliminary data.</text>
</comment>
<proteinExistence type="predicted"/>
<organism evidence="7 8">
    <name type="scientific">candidate division LCP-89 bacterium B3_LCP</name>
    <dbReference type="NCBI Taxonomy" id="2012998"/>
    <lineage>
        <taxon>Bacteria</taxon>
        <taxon>Pseudomonadati</taxon>
        <taxon>Bacteria division LCP-89</taxon>
    </lineage>
</organism>
<evidence type="ECO:0000259" key="6">
    <source>
        <dbReference type="Pfam" id="PF06305"/>
    </source>
</evidence>
<dbReference type="AlphaFoldDB" id="A0A532V238"/>
<keyword evidence="1" id="KW-1003">Cell membrane</keyword>
<dbReference type="InterPro" id="IPR010445">
    <property type="entry name" value="LapA_dom"/>
</dbReference>